<dbReference type="PANTHER" id="PTHR11102:SF160">
    <property type="entry name" value="ERAD-ASSOCIATED E3 UBIQUITIN-PROTEIN LIGASE COMPONENT HRD3"/>
    <property type="match status" value="1"/>
</dbReference>
<comment type="caution">
    <text evidence="3">The sequence shown here is derived from an EMBL/GenBank/DDBJ whole genome shotgun (WGS) entry which is preliminary data.</text>
</comment>
<feature type="compositionally biased region" description="Basic and acidic residues" evidence="2">
    <location>
        <begin position="472"/>
        <end position="484"/>
    </location>
</feature>
<organism evidence="3 4">
    <name type="scientific">Thalassiosira oceanica</name>
    <name type="common">Marine diatom</name>
    <dbReference type="NCBI Taxonomy" id="159749"/>
    <lineage>
        <taxon>Eukaryota</taxon>
        <taxon>Sar</taxon>
        <taxon>Stramenopiles</taxon>
        <taxon>Ochrophyta</taxon>
        <taxon>Bacillariophyta</taxon>
        <taxon>Coscinodiscophyceae</taxon>
        <taxon>Thalassiosirophycidae</taxon>
        <taxon>Thalassiosirales</taxon>
        <taxon>Thalassiosiraceae</taxon>
        <taxon>Thalassiosira</taxon>
    </lineage>
</organism>
<dbReference type="Pfam" id="PF13306">
    <property type="entry name" value="LRR_5"/>
    <property type="match status" value="1"/>
</dbReference>
<name>K0R1S2_THAOC</name>
<dbReference type="InterPro" id="IPR032675">
    <property type="entry name" value="LRR_dom_sf"/>
</dbReference>
<accession>K0R1S2</accession>
<dbReference type="PANTHER" id="PTHR11102">
    <property type="entry name" value="SEL-1-LIKE PROTEIN"/>
    <property type="match status" value="1"/>
</dbReference>
<dbReference type="Pfam" id="PF08238">
    <property type="entry name" value="Sel1"/>
    <property type="match status" value="2"/>
</dbReference>
<sequence>MRDCGLLVNRAFQLCAALRIITLPSTVTELGRGAFFGCNRLIELQLNEGLRIVGEPAFQLCAALRSVTIPSTVTELGDAFCNCRNLSEVILQGGKRLLNEEFVDCGFQRDDQGLLDQEAIDDMLLDEDGDFAFDGCPLDFVKISVGWAVTERMARLPRECMLSVEERIHNSNRLELQQDGNVLACFHVGKPSQFFLGLFVPRANAEDDSEDEAEDDTVEVRDTNNETAGSLRQILQMIAFHEIKESPSLEQRLMSSGHERPEDDRCPICFLLIGFPVGKLSSMNVCCMKRVCKGCTWAARQHGMPAICEFCRTPHPHRSSQLAMIQKRADKGDAEAKHFLGMDYLSGGHGLVKDVPRAIELLAEAAELGSINAHSLLGMLYYNGEQGVKEEKPRGIHHWQQASMKGHVGSRHNLGIVEYKNGNHQLALQHWIISSKMGCEDSMKNIQKMSRATKAQHDEALMGYLDAVEEMKSPQREEAKRHELSAQQHRLHKLPDADLRSRAGPAAPPPLPSTTSSPRPFSACRPRFTAGSTGPRGPELVGQAAVGGVMPGARPGETFSTVQTISRESPVLLGAPAISPPRQGATRTTQTQGTKRALSRSSGALTSLGWVWGGWTGAGRFGTSVPGIHTFSS</sequence>
<dbReference type="Gene3D" id="3.80.10.10">
    <property type="entry name" value="Ribonuclease Inhibitor"/>
    <property type="match status" value="1"/>
</dbReference>
<proteinExistence type="inferred from homology"/>
<evidence type="ECO:0000256" key="1">
    <source>
        <dbReference type="ARBA" id="ARBA00038101"/>
    </source>
</evidence>
<evidence type="ECO:0000313" key="3">
    <source>
        <dbReference type="EMBL" id="EJK45925.1"/>
    </source>
</evidence>
<dbReference type="InterPro" id="IPR011990">
    <property type="entry name" value="TPR-like_helical_dom_sf"/>
</dbReference>
<feature type="region of interest" description="Disordered" evidence="2">
    <location>
        <begin position="572"/>
        <end position="600"/>
    </location>
</feature>
<dbReference type="SUPFAM" id="SSF52058">
    <property type="entry name" value="L domain-like"/>
    <property type="match status" value="1"/>
</dbReference>
<keyword evidence="4" id="KW-1185">Reference proteome</keyword>
<gene>
    <name evidence="3" type="ORF">THAOC_35438</name>
</gene>
<dbReference type="EMBL" id="AGNL01048137">
    <property type="protein sequence ID" value="EJK45925.1"/>
    <property type="molecule type" value="Genomic_DNA"/>
</dbReference>
<comment type="similarity">
    <text evidence="1">Belongs to the sel-1 family.</text>
</comment>
<dbReference type="AlphaFoldDB" id="K0R1S2"/>
<evidence type="ECO:0008006" key="5">
    <source>
        <dbReference type="Google" id="ProtNLM"/>
    </source>
</evidence>
<dbReference type="InterPro" id="IPR050767">
    <property type="entry name" value="Sel1_AlgK"/>
</dbReference>
<feature type="region of interest" description="Disordered" evidence="2">
    <location>
        <begin position="472"/>
        <end position="542"/>
    </location>
</feature>
<protein>
    <recommendedName>
        <fullName evidence="5">RING-type domain-containing protein</fullName>
    </recommendedName>
</protein>
<dbReference type="InterPro" id="IPR026906">
    <property type="entry name" value="LRR_5"/>
</dbReference>
<dbReference type="Proteomes" id="UP000266841">
    <property type="component" value="Unassembled WGS sequence"/>
</dbReference>
<dbReference type="SUPFAM" id="SSF81901">
    <property type="entry name" value="HCP-like"/>
    <property type="match status" value="1"/>
</dbReference>
<dbReference type="SMART" id="SM00671">
    <property type="entry name" value="SEL1"/>
    <property type="match status" value="2"/>
</dbReference>
<evidence type="ECO:0000313" key="4">
    <source>
        <dbReference type="Proteomes" id="UP000266841"/>
    </source>
</evidence>
<evidence type="ECO:0000256" key="2">
    <source>
        <dbReference type="SAM" id="MobiDB-lite"/>
    </source>
</evidence>
<dbReference type="Gene3D" id="1.25.40.10">
    <property type="entry name" value="Tetratricopeptide repeat domain"/>
    <property type="match status" value="1"/>
</dbReference>
<reference evidence="3 4" key="1">
    <citation type="journal article" date="2012" name="Genome Biol.">
        <title>Genome and low-iron response of an oceanic diatom adapted to chronic iron limitation.</title>
        <authorList>
            <person name="Lommer M."/>
            <person name="Specht M."/>
            <person name="Roy A.S."/>
            <person name="Kraemer L."/>
            <person name="Andreson R."/>
            <person name="Gutowska M.A."/>
            <person name="Wolf J."/>
            <person name="Bergner S.V."/>
            <person name="Schilhabel M.B."/>
            <person name="Klostermeier U.C."/>
            <person name="Beiko R.G."/>
            <person name="Rosenstiel P."/>
            <person name="Hippler M."/>
            <person name="Laroche J."/>
        </authorList>
    </citation>
    <scope>NUCLEOTIDE SEQUENCE [LARGE SCALE GENOMIC DNA]</scope>
    <source>
        <strain evidence="3 4">CCMP1005</strain>
    </source>
</reference>
<feature type="compositionally biased region" description="Low complexity" evidence="2">
    <location>
        <begin position="582"/>
        <end position="596"/>
    </location>
</feature>
<dbReference type="InterPro" id="IPR006597">
    <property type="entry name" value="Sel1-like"/>
</dbReference>